<feature type="domain" description="Tyr recombinase" evidence="3">
    <location>
        <begin position="520"/>
        <end position="734"/>
    </location>
</feature>
<dbReference type="PROSITE" id="PS51898">
    <property type="entry name" value="TYR_RECOMBINASE"/>
    <property type="match status" value="1"/>
</dbReference>
<evidence type="ECO:0000313" key="4">
    <source>
        <dbReference type="EMBL" id="SDT86575.1"/>
    </source>
</evidence>
<dbReference type="Proteomes" id="UP000243232">
    <property type="component" value="Chromosome I"/>
</dbReference>
<dbReference type="EMBL" id="LT629785">
    <property type="protein sequence ID" value="SDT86575.1"/>
    <property type="molecule type" value="Genomic_DNA"/>
</dbReference>
<evidence type="ECO:0000313" key="5">
    <source>
        <dbReference type="Proteomes" id="UP000243232"/>
    </source>
</evidence>
<sequence>MTTEGLWSGWEVRQGKTDNKKDNGKTSSADRKKKERQETNLRAKHSVHAKVRQRLAQYAPGLAKGKIDEPLALDTVLEKVLEGFEGRELRWAHNFVILGIDKGNKEQIWDLPVPPAMHLLRHEKVFFPPTDVEWLPHTRAIHAHLLASLEREDVSDLKGLNLQANETARNEVRAGELVLCFIALGGLTDSRILRQLIKNWNYDQPLITEQEFAWVDIFDINAEKEPVLCRRWFPDPVSELLIYRWHESGHQWPSFDTRSQKMSAGIFRWVDAYLRATGFKIVQAQPKTLVKLCDRFSLHSNLILPGYLGAYASGRMKSTPLSAETWHRVRTGVRASSIATSDLLELQETGLDPSLIHLQAVNVRAVDQQRSLQVLLNALKPDRNKEYFGSAKAQRVVEDFLQNQAGKLSIGVQLVAHWMLSLLQNGSRYKKNLQVKTVRQYTSNLARLPDLLGNNNLLGYDIDELLDLYQTLLQNAPTAKSRTYLSGRLDEFHSFLSQRTNLPRINIKELYDGPAVGSDVDANFITEQEFQQIYNELERQDPEHPRLYKMRRMLLILGYRLGLRRSEAWKVKISHVCGKVRPELFVMGNLKSASARRRLSLLELMPPDELKILLDWVVVRKREQGKAPDSHSNAYLFCSDLSEDDLTEESLLFDPLHDVMRAVTNDLHVRFHHLRHSMASSQLIRLQGSNTAGLSKFFEQRFIADLNNKDRAQLAHNHLYELALTMGHHAPEVSIGHYCHWHDLMLHYCQSQNLPESSVEFTSRLTSISVAALYKAKKRDAMDSFLLAARAHQRKRYAKLFQDPITGNHIKVTTPISWPDSDLKIRLSLPEEQPIRLVHSVLESVMEAGVDLREAASLYGCSEEAITRWMQAAQSLTNTNTSKVGVIHRARKLEAGHDSPTRLLPTRPTNKADIFDATEAVEQLSALRQQNEELLTWAIEYFLRNKTSSHTHLLLNSPEDGKRYVAFLKVIGVSKDRITIMLTSQSDNASAAKEQLRHWATALGLSKNQFSSDQTLVKKSSDWGVGYLKVLSKIPRKSGERESSYGLHYALCMYAILLRAEQPLKTKPVVSD</sequence>
<dbReference type="InterPro" id="IPR013762">
    <property type="entry name" value="Integrase-like_cat_sf"/>
</dbReference>
<dbReference type="CDD" id="cd00397">
    <property type="entry name" value="DNA_BRE_C"/>
    <property type="match status" value="1"/>
</dbReference>
<organism evidence="4 5">
    <name type="scientific">Pseudomonas pohangensis</name>
    <dbReference type="NCBI Taxonomy" id="364197"/>
    <lineage>
        <taxon>Bacteria</taxon>
        <taxon>Pseudomonadati</taxon>
        <taxon>Pseudomonadota</taxon>
        <taxon>Gammaproteobacteria</taxon>
        <taxon>Pseudomonadales</taxon>
        <taxon>Pseudomonadaceae</taxon>
        <taxon>Pseudomonas</taxon>
    </lineage>
</organism>
<dbReference type="InterPro" id="IPR011010">
    <property type="entry name" value="DNA_brk_join_enz"/>
</dbReference>
<proteinExistence type="predicted"/>
<evidence type="ECO:0000256" key="1">
    <source>
        <dbReference type="ARBA" id="ARBA00023172"/>
    </source>
</evidence>
<reference evidence="5" key="1">
    <citation type="submission" date="2016-10" db="EMBL/GenBank/DDBJ databases">
        <authorList>
            <person name="Varghese N."/>
            <person name="Submissions S."/>
        </authorList>
    </citation>
    <scope>NUCLEOTIDE SEQUENCE [LARGE SCALE GENOMIC DNA]</scope>
    <source>
        <strain evidence="5">DSM 17875</strain>
    </source>
</reference>
<accession>A0A1H2DUN4</accession>
<dbReference type="InterPro" id="IPR002104">
    <property type="entry name" value="Integrase_catalytic"/>
</dbReference>
<dbReference type="GO" id="GO:0003677">
    <property type="term" value="F:DNA binding"/>
    <property type="evidence" value="ECO:0007669"/>
    <property type="project" value="InterPro"/>
</dbReference>
<dbReference type="AlphaFoldDB" id="A0A1H2DUN4"/>
<gene>
    <name evidence="4" type="ORF">SAMN05216296_0020</name>
</gene>
<name>A0A1H2DUN4_9PSED</name>
<dbReference type="GO" id="GO:0015074">
    <property type="term" value="P:DNA integration"/>
    <property type="evidence" value="ECO:0007669"/>
    <property type="project" value="InterPro"/>
</dbReference>
<feature type="region of interest" description="Disordered" evidence="2">
    <location>
        <begin position="1"/>
        <end position="45"/>
    </location>
</feature>
<dbReference type="Gene3D" id="1.10.443.10">
    <property type="entry name" value="Intergrase catalytic core"/>
    <property type="match status" value="1"/>
</dbReference>
<keyword evidence="5" id="KW-1185">Reference proteome</keyword>
<dbReference type="RefSeq" id="WP_090192509.1">
    <property type="nucleotide sequence ID" value="NZ_LT629785.1"/>
</dbReference>
<dbReference type="OrthoDB" id="9157643at2"/>
<protein>
    <submittedName>
        <fullName evidence="4">Phage integrase family protein</fullName>
    </submittedName>
</protein>
<dbReference type="GO" id="GO:0006310">
    <property type="term" value="P:DNA recombination"/>
    <property type="evidence" value="ECO:0007669"/>
    <property type="project" value="UniProtKB-KW"/>
</dbReference>
<dbReference type="STRING" id="364197.SAMN05216296_0020"/>
<keyword evidence="1" id="KW-0233">DNA recombination</keyword>
<dbReference type="SUPFAM" id="SSF56349">
    <property type="entry name" value="DNA breaking-rejoining enzymes"/>
    <property type="match status" value="1"/>
</dbReference>
<feature type="compositionally biased region" description="Basic and acidic residues" evidence="2">
    <location>
        <begin position="13"/>
        <end position="41"/>
    </location>
</feature>
<evidence type="ECO:0000259" key="3">
    <source>
        <dbReference type="PROSITE" id="PS51898"/>
    </source>
</evidence>
<evidence type="ECO:0000256" key="2">
    <source>
        <dbReference type="SAM" id="MobiDB-lite"/>
    </source>
</evidence>